<dbReference type="InterPro" id="IPR027417">
    <property type="entry name" value="P-loop_NTPase"/>
</dbReference>
<feature type="domain" description="Double-GTPase 2" evidence="2">
    <location>
        <begin position="3"/>
        <end position="167"/>
    </location>
</feature>
<evidence type="ECO:0000313" key="3">
    <source>
        <dbReference type="EMBL" id="GAA2038399.1"/>
    </source>
</evidence>
<dbReference type="EMBL" id="BAAAQN010000026">
    <property type="protein sequence ID" value="GAA2038399.1"/>
    <property type="molecule type" value="Genomic_DNA"/>
</dbReference>
<keyword evidence="1" id="KW-0175">Coiled coil</keyword>
<evidence type="ECO:0000256" key="1">
    <source>
        <dbReference type="SAM" id="Coils"/>
    </source>
</evidence>
<evidence type="ECO:0000313" key="4">
    <source>
        <dbReference type="Proteomes" id="UP001500751"/>
    </source>
</evidence>
<evidence type="ECO:0000259" key="2">
    <source>
        <dbReference type="Pfam" id="PF19993"/>
    </source>
</evidence>
<dbReference type="InterPro" id="IPR045528">
    <property type="entry name" value="DO-GTPase2"/>
</dbReference>
<proteinExistence type="predicted"/>
<name>A0ABN2UQK7_9ACTN</name>
<comment type="caution">
    <text evidence="3">The sequence shown here is derived from an EMBL/GenBank/DDBJ whole genome shotgun (WGS) entry which is preliminary data.</text>
</comment>
<dbReference type="Pfam" id="PF19993">
    <property type="entry name" value="DO-GTPase2"/>
    <property type="match status" value="1"/>
</dbReference>
<sequence>MRIAMIGDTKAGKTTYMAMMYQAMVGGFKDFRLATKDTGQGSELLAEAWGIRHSKYPAMTSQRALYEFELSHQRRVFFDFLWSDYRGGALHDRSTEADTAALHADLRAADGIVVFADAERFARDPSAVARHARRLTASCEWAIAQHSGGMPLPVVIAYTKADLIRGRQSWAAAEQPLAGLRSLIASAPGVHDLSVRIRCNRRPKNVHIPVLWCLSHHIRDRIDQLERERSQWLERAGRARSEVGLVEWARARWNGTESKGDEARAHAKRAAEVAAQMAPLQRPAMELGRMIARDLA</sequence>
<dbReference type="Proteomes" id="UP001500751">
    <property type="component" value="Unassembled WGS sequence"/>
</dbReference>
<dbReference type="SUPFAM" id="SSF52540">
    <property type="entry name" value="P-loop containing nucleoside triphosphate hydrolases"/>
    <property type="match status" value="1"/>
</dbReference>
<accession>A0ABN2UQK7</accession>
<dbReference type="RefSeq" id="WP_344667597.1">
    <property type="nucleotide sequence ID" value="NZ_BAAAQN010000026.1"/>
</dbReference>
<protein>
    <recommendedName>
        <fullName evidence="2">Double-GTPase 2 domain-containing protein</fullName>
    </recommendedName>
</protein>
<gene>
    <name evidence="3" type="ORF">GCM10009839_44920</name>
</gene>
<keyword evidence="4" id="KW-1185">Reference proteome</keyword>
<feature type="coiled-coil region" evidence="1">
    <location>
        <begin position="215"/>
        <end position="242"/>
    </location>
</feature>
<dbReference type="Gene3D" id="3.40.50.300">
    <property type="entry name" value="P-loop containing nucleotide triphosphate hydrolases"/>
    <property type="match status" value="1"/>
</dbReference>
<reference evidence="3 4" key="1">
    <citation type="journal article" date="2019" name="Int. J. Syst. Evol. Microbiol.">
        <title>The Global Catalogue of Microorganisms (GCM) 10K type strain sequencing project: providing services to taxonomists for standard genome sequencing and annotation.</title>
        <authorList>
            <consortium name="The Broad Institute Genomics Platform"/>
            <consortium name="The Broad Institute Genome Sequencing Center for Infectious Disease"/>
            <person name="Wu L."/>
            <person name="Ma J."/>
        </authorList>
    </citation>
    <scope>NUCLEOTIDE SEQUENCE [LARGE SCALE GENOMIC DNA]</scope>
    <source>
        <strain evidence="3 4">JCM 16014</strain>
    </source>
</reference>
<organism evidence="3 4">
    <name type="scientific">Catenulispora yoronensis</name>
    <dbReference type="NCBI Taxonomy" id="450799"/>
    <lineage>
        <taxon>Bacteria</taxon>
        <taxon>Bacillati</taxon>
        <taxon>Actinomycetota</taxon>
        <taxon>Actinomycetes</taxon>
        <taxon>Catenulisporales</taxon>
        <taxon>Catenulisporaceae</taxon>
        <taxon>Catenulispora</taxon>
    </lineage>
</organism>